<name>A0AAE4MFL2_9EURY</name>
<feature type="domain" description="Solute-binding protein family 3/N-terminal" evidence="2">
    <location>
        <begin position="264"/>
        <end position="489"/>
    </location>
</feature>
<dbReference type="Pfam" id="PF00497">
    <property type="entry name" value="SBP_bac_3"/>
    <property type="match status" value="2"/>
</dbReference>
<evidence type="ECO:0000313" key="3">
    <source>
        <dbReference type="EMBL" id="MDV0443160.1"/>
    </source>
</evidence>
<proteinExistence type="predicted"/>
<evidence type="ECO:0000313" key="4">
    <source>
        <dbReference type="Proteomes" id="UP001283212"/>
    </source>
</evidence>
<dbReference type="CDD" id="cd13530">
    <property type="entry name" value="PBP2_peptides_like"/>
    <property type="match status" value="1"/>
</dbReference>
<comment type="caution">
    <text evidence="3">The sequence shown here is derived from an EMBL/GenBank/DDBJ whole genome shotgun (WGS) entry which is preliminary data.</text>
</comment>
<dbReference type="PANTHER" id="PTHR35936">
    <property type="entry name" value="MEMBRANE-BOUND LYTIC MUREIN TRANSGLYCOSYLASE F"/>
    <property type="match status" value="1"/>
</dbReference>
<gene>
    <name evidence="3" type="primary">mltF_1</name>
    <name evidence="3" type="ORF">McpCs1_05280</name>
</gene>
<keyword evidence="1" id="KW-0732">Signal</keyword>
<protein>
    <submittedName>
        <fullName evidence="3">Membrane-bound lytic murein transglycosylase F</fullName>
        <ecNumber evidence="3">4.2.2.-</ecNumber>
    </submittedName>
</protein>
<dbReference type="AlphaFoldDB" id="A0AAE4MFL2"/>
<reference evidence="3 4" key="1">
    <citation type="submission" date="2023-06" db="EMBL/GenBank/DDBJ databases">
        <title>Genome sequence of Methancorpusculaceae sp. Cs1.</title>
        <authorList>
            <person name="Protasov E."/>
            <person name="Platt K."/>
            <person name="Poehlein A."/>
            <person name="Daniel R."/>
            <person name="Brune A."/>
        </authorList>
    </citation>
    <scope>NUCLEOTIDE SEQUENCE [LARGE SCALE GENOMIC DNA]</scope>
    <source>
        <strain evidence="3 4">Cs1</strain>
    </source>
</reference>
<accession>A0AAE4MFL2</accession>
<organism evidence="3 4">
    <name type="scientific">Methanorbis rubei</name>
    <dbReference type="NCBI Taxonomy" id="3028300"/>
    <lineage>
        <taxon>Archaea</taxon>
        <taxon>Methanobacteriati</taxon>
        <taxon>Methanobacteriota</taxon>
        <taxon>Stenosarchaea group</taxon>
        <taxon>Methanomicrobia</taxon>
        <taxon>Methanomicrobiales</taxon>
        <taxon>Methanocorpusculaceae</taxon>
        <taxon>Methanorbis</taxon>
    </lineage>
</organism>
<dbReference type="EMBL" id="JAWDKB010000002">
    <property type="protein sequence ID" value="MDV0443160.1"/>
    <property type="molecule type" value="Genomic_DNA"/>
</dbReference>
<evidence type="ECO:0000256" key="1">
    <source>
        <dbReference type="ARBA" id="ARBA00022729"/>
    </source>
</evidence>
<evidence type="ECO:0000259" key="2">
    <source>
        <dbReference type="SMART" id="SM00062"/>
    </source>
</evidence>
<keyword evidence="3" id="KW-0456">Lyase</keyword>
<dbReference type="GO" id="GO:0016829">
    <property type="term" value="F:lyase activity"/>
    <property type="evidence" value="ECO:0007669"/>
    <property type="project" value="UniProtKB-KW"/>
</dbReference>
<dbReference type="Gene3D" id="3.40.190.10">
    <property type="entry name" value="Periplasmic binding protein-like II"/>
    <property type="match status" value="4"/>
</dbReference>
<dbReference type="PANTHER" id="PTHR35936:SF17">
    <property type="entry name" value="ARGININE-BINDING EXTRACELLULAR PROTEIN ARTP"/>
    <property type="match status" value="1"/>
</dbReference>
<dbReference type="EC" id="4.2.2.-" evidence="3"/>
<dbReference type="SMART" id="SM00062">
    <property type="entry name" value="PBPb"/>
    <property type="match status" value="2"/>
</dbReference>
<feature type="domain" description="Solute-binding protein family 3/N-terminal" evidence="2">
    <location>
        <begin position="32"/>
        <end position="260"/>
    </location>
</feature>
<dbReference type="Proteomes" id="UP001283212">
    <property type="component" value="Unassembled WGS sequence"/>
</dbReference>
<dbReference type="InterPro" id="IPR001638">
    <property type="entry name" value="Solute-binding_3/MltF_N"/>
</dbReference>
<sequence>MAKKTLLPIFIMVLLVLGAAVVAAGCIQEKPVYTVGISSSFAPFSIQILQTEEAYGIDVDLLNAIGKDQGIEFIYEFWEHADCPSKLTVGEIDLITATVKTPEHQKKYLLSDPYITAGYAVVIRKNANVTMDDVLAGNVTITCERGSIYETWLKEHFGTETFNKMIDEKKIIIKYTQDATLYAVLTNEAEAVIGADNVLGDKLREYSPLTFLGYLSDKKDVVFASNKSNEELIAKINAGLKNVVASGEYDKILQKHYVAQLKDEYRVGISTENWPFTYLDEDGNLTGYDIEALEWIAERNGFTVTYVDIPWSKNINAIVTGKIDMWYSGMIITDDRESRVTFSTPYYTAGLGIGCAGDHLITKTQFESGTAVTGFITRTIIEEWLTEQFGKDQYEKMVKAGVIKEYASYNDLLDACNAGEIDCIAVSEPLLKVIANETDIEIVSTYETGDRGGVAIQNGNIPLQDVINRGLADLEASGKRAELMEKYHLS</sequence>
<keyword evidence="4" id="KW-1185">Reference proteome</keyword>
<dbReference type="SUPFAM" id="SSF53850">
    <property type="entry name" value="Periplasmic binding protein-like II"/>
    <property type="match status" value="2"/>
</dbReference>
<dbReference type="PROSITE" id="PS51257">
    <property type="entry name" value="PROKAR_LIPOPROTEIN"/>
    <property type="match status" value="1"/>
</dbReference>